<feature type="coiled-coil region" evidence="1">
    <location>
        <begin position="197"/>
        <end position="224"/>
    </location>
</feature>
<protein>
    <submittedName>
        <fullName evidence="2">Uncharacterized protein</fullName>
    </submittedName>
</protein>
<name>A0A177BBT0_9BILA</name>
<accession>A0A177BBT0</accession>
<evidence type="ECO:0000313" key="2">
    <source>
        <dbReference type="EMBL" id="OAF71655.1"/>
    </source>
</evidence>
<feature type="coiled-coil region" evidence="1">
    <location>
        <begin position="304"/>
        <end position="415"/>
    </location>
</feature>
<dbReference type="Proteomes" id="UP000078046">
    <property type="component" value="Unassembled WGS sequence"/>
</dbReference>
<gene>
    <name evidence="2" type="ORF">A3Q56_00550</name>
</gene>
<feature type="coiled-coil region" evidence="1">
    <location>
        <begin position="481"/>
        <end position="515"/>
    </location>
</feature>
<dbReference type="EMBL" id="LWCA01000034">
    <property type="protein sequence ID" value="OAF71655.1"/>
    <property type="molecule type" value="Genomic_DNA"/>
</dbReference>
<evidence type="ECO:0000256" key="1">
    <source>
        <dbReference type="SAM" id="Coils"/>
    </source>
</evidence>
<keyword evidence="3" id="KW-1185">Reference proteome</keyword>
<proteinExistence type="predicted"/>
<keyword evidence="1" id="KW-0175">Coiled coil</keyword>
<sequence>MEKYKTAEEYEKIINQLDQDRRRILSNTYDKYPNNNSHDFSKSQYISAPIQKCNSVSSLHKTYPQNSNFKHSYENINDIKNEVYELKSKNQRDLNYSAKSELMTPNEEIFKKSYISEKNVKLKQHEIEVLKMDLKDKTTKIDQYERLNEKLMQELKENKKHQDLCKQSHDSLFEKWLPKFANILQDSNIHHFDDSLLEKLNNYLNRIIQDNQYLEEDIINLKNKSQANLTNNEKFKSNLTKNYEDQISKYIVDSNKDEEKIKLLQKNVDASKKLSLDIEYEKNNIINQLKNEITKNTEKFEWEQENWNRKRKSLEDALDDIQSKITDKNVSENDYKIQIKDLENDNAEYEKTVDILTKEREKIESNLSYFESNFKLVESHLLKEKTQNLLIQNDNRSLKQEIETYETRIRKISSDQGKNQPFLAQQISALSDRLRIVTNECADNAATVVKLQTERNHLKRQLDVKILDENTEKIYIKNEDKTKLESMIQQGKMQIDNLKIKYNDLQKKYNVLDIESNEKSDLIDQVRNDRDVVIENAEKSRIKYENMKNNIGNGLKNRIKSSNQEIQHYKHMNSTIKLQYRKLKKRLEQEQSSNSEFRNTYNNNVETLKCKYEKLSKHHSKAHGAFAFEQRQILSQLKLKTNELKLTKKALITRNKLNKSAAVLNNRLQGYISPNVRKERFILIKDECEQLKVLLDVANSNMKMMSDENSYLYNTIKKMISENKYENENKEKNQYNNINNYKCIE</sequence>
<comment type="caution">
    <text evidence="2">The sequence shown here is derived from an EMBL/GenBank/DDBJ whole genome shotgun (WGS) entry which is preliminary data.</text>
</comment>
<reference evidence="2 3" key="1">
    <citation type="submission" date="2016-04" db="EMBL/GenBank/DDBJ databases">
        <title>The genome of Intoshia linei affirms orthonectids as highly simplified spiralians.</title>
        <authorList>
            <person name="Mikhailov K.V."/>
            <person name="Slusarev G.S."/>
            <person name="Nikitin M.A."/>
            <person name="Logacheva M.D."/>
            <person name="Penin A."/>
            <person name="Aleoshin V."/>
            <person name="Panchin Y.V."/>
        </authorList>
    </citation>
    <scope>NUCLEOTIDE SEQUENCE [LARGE SCALE GENOMIC DNA]</scope>
    <source>
        <strain evidence="2">Intl2013</strain>
        <tissue evidence="2">Whole animal</tissue>
    </source>
</reference>
<dbReference type="AlphaFoldDB" id="A0A177BBT0"/>
<feature type="coiled-coil region" evidence="1">
    <location>
        <begin position="127"/>
        <end position="164"/>
    </location>
</feature>
<evidence type="ECO:0000313" key="3">
    <source>
        <dbReference type="Proteomes" id="UP000078046"/>
    </source>
</evidence>
<organism evidence="2 3">
    <name type="scientific">Intoshia linei</name>
    <dbReference type="NCBI Taxonomy" id="1819745"/>
    <lineage>
        <taxon>Eukaryota</taxon>
        <taxon>Metazoa</taxon>
        <taxon>Spiralia</taxon>
        <taxon>Lophotrochozoa</taxon>
        <taxon>Mesozoa</taxon>
        <taxon>Orthonectida</taxon>
        <taxon>Rhopaluridae</taxon>
        <taxon>Intoshia</taxon>
    </lineage>
</organism>
<feature type="coiled-coil region" evidence="1">
    <location>
        <begin position="580"/>
        <end position="618"/>
    </location>
</feature>